<dbReference type="EMBL" id="CP044331">
    <property type="protein sequence ID" value="QGM98429.1"/>
    <property type="molecule type" value="Genomic_DNA"/>
</dbReference>
<dbReference type="PANTHER" id="PTHR30349:SF41">
    <property type="entry name" value="INTEGRASE_RECOMBINASE PROTEIN MJ0367-RELATED"/>
    <property type="match status" value="1"/>
</dbReference>
<evidence type="ECO:0000256" key="2">
    <source>
        <dbReference type="ARBA" id="ARBA00022908"/>
    </source>
</evidence>
<keyword evidence="7" id="KW-1185">Reference proteome</keyword>
<evidence type="ECO:0000259" key="5">
    <source>
        <dbReference type="PROSITE" id="PS51898"/>
    </source>
</evidence>
<dbReference type="InterPro" id="IPR013762">
    <property type="entry name" value="Integrase-like_cat_sf"/>
</dbReference>
<name>A0A6B8MA00_9HYPH</name>
<keyword evidence="2" id="KW-0229">DNA integration</keyword>
<feature type="domain" description="Tyr recombinase" evidence="5">
    <location>
        <begin position="241"/>
        <end position="413"/>
    </location>
</feature>
<dbReference type="SUPFAM" id="SSF56349">
    <property type="entry name" value="DNA breaking-rejoining enzymes"/>
    <property type="match status" value="1"/>
</dbReference>
<dbReference type="Gene3D" id="1.10.443.10">
    <property type="entry name" value="Intergrase catalytic core"/>
    <property type="match status" value="1"/>
</dbReference>
<evidence type="ECO:0000313" key="7">
    <source>
        <dbReference type="Proteomes" id="UP000422569"/>
    </source>
</evidence>
<dbReference type="Proteomes" id="UP000422569">
    <property type="component" value="Chromosome"/>
</dbReference>
<evidence type="ECO:0000256" key="4">
    <source>
        <dbReference type="ARBA" id="ARBA00023172"/>
    </source>
</evidence>
<dbReference type="InterPro" id="IPR010998">
    <property type="entry name" value="Integrase_recombinase_N"/>
</dbReference>
<dbReference type="Pfam" id="PF00589">
    <property type="entry name" value="Phage_integrase"/>
    <property type="match status" value="1"/>
</dbReference>
<evidence type="ECO:0000256" key="3">
    <source>
        <dbReference type="ARBA" id="ARBA00023125"/>
    </source>
</evidence>
<evidence type="ECO:0000256" key="1">
    <source>
        <dbReference type="ARBA" id="ARBA00008857"/>
    </source>
</evidence>
<sequence length="448" mass="49896">MARTVRDTNLQTRQARRGLAPRRKPYWRVIETGLHLGYRRNKEASGAWIARRFIGEGRYRETKLGIADDHDGDAADGVTLFSFKHAQDAARAWWQVEQRRDLGHAPDDGPYTVAKALEAYFAERERRGSKGLAKDRAAANVRILPELAEVEIGKLTTKRLRDWHAGLATAPKLARASRMTMKRKTRAVDLADADAVRARRSTANRTLTVLKAALNHAFHEARVASDDTWRKVKPFREADAAVIHFLSEDECRRLVNACDGAFRDLVRAALLTGCRYGELTRMRASDFGTEAGTITVRESKAGKPRHVALTDEGRQLFAALTAGKAARDPIFIRDDGRPWAASHQQRPLEAASKRAKIEPAATFHILRHTYASTLAMRGVPMGVIAAQLGHADTRMTEKHYAHLAPNYVADTVRAALPVLGIVEKSSVMPLRRGCNETRGDRPASRQAR</sequence>
<dbReference type="InterPro" id="IPR011010">
    <property type="entry name" value="DNA_brk_join_enz"/>
</dbReference>
<dbReference type="PANTHER" id="PTHR30349">
    <property type="entry name" value="PHAGE INTEGRASE-RELATED"/>
    <property type="match status" value="1"/>
</dbReference>
<dbReference type="GO" id="GO:0015074">
    <property type="term" value="P:DNA integration"/>
    <property type="evidence" value="ECO:0007669"/>
    <property type="project" value="UniProtKB-KW"/>
</dbReference>
<gene>
    <name evidence="6" type="ORF">F7D14_13715</name>
</gene>
<dbReference type="GO" id="GO:0003677">
    <property type="term" value="F:DNA binding"/>
    <property type="evidence" value="ECO:0007669"/>
    <property type="project" value="UniProtKB-KW"/>
</dbReference>
<dbReference type="CDD" id="cd00796">
    <property type="entry name" value="INT_Rci_Hp1_C"/>
    <property type="match status" value="1"/>
</dbReference>
<comment type="similarity">
    <text evidence="1">Belongs to the 'phage' integrase family.</text>
</comment>
<protein>
    <submittedName>
        <fullName evidence="6">Site-specific integrase</fullName>
    </submittedName>
</protein>
<keyword evidence="3" id="KW-0238">DNA-binding</keyword>
<organism evidence="6 7">
    <name type="scientific">Methylocystis parvus</name>
    <dbReference type="NCBI Taxonomy" id="134"/>
    <lineage>
        <taxon>Bacteria</taxon>
        <taxon>Pseudomonadati</taxon>
        <taxon>Pseudomonadota</taxon>
        <taxon>Alphaproteobacteria</taxon>
        <taxon>Hyphomicrobiales</taxon>
        <taxon>Methylocystaceae</taxon>
        <taxon>Methylocystis</taxon>
    </lineage>
</organism>
<dbReference type="InterPro" id="IPR002104">
    <property type="entry name" value="Integrase_catalytic"/>
</dbReference>
<proteinExistence type="inferred from homology"/>
<dbReference type="InterPro" id="IPR050090">
    <property type="entry name" value="Tyrosine_recombinase_XerCD"/>
</dbReference>
<reference evidence="6 7" key="1">
    <citation type="submission" date="2019-09" db="EMBL/GenBank/DDBJ databases">
        <title>Isolation and complete genome sequencing of Methylocystis species.</title>
        <authorList>
            <person name="Rumah B.L."/>
            <person name="Stead C.E."/>
            <person name="Stevens B.C."/>
            <person name="Minton N.P."/>
            <person name="Grosse-Honebrink A."/>
            <person name="Zhang Y."/>
        </authorList>
    </citation>
    <scope>NUCLEOTIDE SEQUENCE [LARGE SCALE GENOMIC DNA]</scope>
    <source>
        <strain evidence="6 7">BRCS2</strain>
    </source>
</reference>
<accession>A0A6B8MA00</accession>
<dbReference type="PROSITE" id="PS51898">
    <property type="entry name" value="TYR_RECOMBINASE"/>
    <property type="match status" value="1"/>
</dbReference>
<dbReference type="AlphaFoldDB" id="A0A6B8MA00"/>
<dbReference type="GO" id="GO:0006310">
    <property type="term" value="P:DNA recombination"/>
    <property type="evidence" value="ECO:0007669"/>
    <property type="project" value="UniProtKB-KW"/>
</dbReference>
<dbReference type="RefSeq" id="WP_051001068.1">
    <property type="nucleotide sequence ID" value="NZ_CP044331.1"/>
</dbReference>
<keyword evidence="4" id="KW-0233">DNA recombination</keyword>
<dbReference type="Gene3D" id="1.10.150.130">
    <property type="match status" value="1"/>
</dbReference>
<evidence type="ECO:0000313" key="6">
    <source>
        <dbReference type="EMBL" id="QGM98429.1"/>
    </source>
</evidence>
<dbReference type="KEGG" id="mpar:F7D14_13715"/>